<dbReference type="GO" id="GO:0042613">
    <property type="term" value="C:MHC class II protein complex"/>
    <property type="evidence" value="ECO:0007669"/>
    <property type="project" value="UniProtKB-KW"/>
</dbReference>
<proteinExistence type="predicted"/>
<comment type="caution">
    <text evidence="11">The sequence shown here is derived from an EMBL/GenBank/DDBJ whole genome shotgun (WGS) entry which is preliminary data.</text>
</comment>
<evidence type="ECO:0000256" key="1">
    <source>
        <dbReference type="ARBA" id="ARBA00004479"/>
    </source>
</evidence>
<keyword evidence="12" id="KW-1185">Reference proteome</keyword>
<dbReference type="SUPFAM" id="SSF54452">
    <property type="entry name" value="MHC antigen-recognition domain"/>
    <property type="match status" value="1"/>
</dbReference>
<evidence type="ECO:0000256" key="2">
    <source>
        <dbReference type="ARBA" id="ARBA00022692"/>
    </source>
</evidence>
<evidence type="ECO:0000256" key="4">
    <source>
        <dbReference type="ARBA" id="ARBA00022989"/>
    </source>
</evidence>
<keyword evidence="2" id="KW-0812">Transmembrane</keyword>
<dbReference type="AlphaFoldDB" id="A0AAW1BUX2"/>
<reference evidence="11 12" key="1">
    <citation type="journal article" date="2024" name="Proc. Natl. Acad. Sci. U.S.A.">
        <title>The genetic regulatory architecture and epigenomic basis for age-related changes in rattlesnake venom.</title>
        <authorList>
            <person name="Hogan M.P."/>
            <person name="Holding M.L."/>
            <person name="Nystrom G.S."/>
            <person name="Colston T.J."/>
            <person name="Bartlett D.A."/>
            <person name="Mason A.J."/>
            <person name="Ellsworth S.A."/>
            <person name="Rautsaw R.M."/>
            <person name="Lawrence K.C."/>
            <person name="Strickland J.L."/>
            <person name="He B."/>
            <person name="Fraser P."/>
            <person name="Margres M.J."/>
            <person name="Gilbert D.M."/>
            <person name="Gibbs H.L."/>
            <person name="Parkinson C.L."/>
            <person name="Rokyta D.R."/>
        </authorList>
    </citation>
    <scope>NUCLEOTIDE SEQUENCE [LARGE SCALE GENOMIC DNA]</scope>
    <source>
        <strain evidence="11">DRR0105</strain>
    </source>
</reference>
<accession>A0AAW1BUX2</accession>
<gene>
    <name evidence="11" type="ORF">NXF25_003951</name>
</gene>
<keyword evidence="6" id="KW-0472">Membrane</keyword>
<dbReference type="SMART" id="SM00921">
    <property type="entry name" value="MHC_II_beta"/>
    <property type="match status" value="1"/>
</dbReference>
<evidence type="ECO:0000256" key="7">
    <source>
        <dbReference type="ARBA" id="ARBA00023157"/>
    </source>
</evidence>
<evidence type="ECO:0000313" key="11">
    <source>
        <dbReference type="EMBL" id="KAK9405177.1"/>
    </source>
</evidence>
<dbReference type="GO" id="GO:0002250">
    <property type="term" value="P:adaptive immune response"/>
    <property type="evidence" value="ECO:0007669"/>
    <property type="project" value="UniProtKB-KW"/>
</dbReference>
<keyword evidence="4" id="KW-1133">Transmembrane helix</keyword>
<dbReference type="InterPro" id="IPR000353">
    <property type="entry name" value="MHC_II_b_N"/>
</dbReference>
<evidence type="ECO:0000256" key="9">
    <source>
        <dbReference type="ARBA" id="ARBA00023182"/>
    </source>
</evidence>
<dbReference type="Proteomes" id="UP001474421">
    <property type="component" value="Unassembled WGS sequence"/>
</dbReference>
<sequence length="141" mass="15751">MGPGVPPEGFLLSAPPPPPAHFLLQEKGECHFFNGTRRVRYLFRNFYDRQEISRFDSARGEFEAVTPLGQPDVDKWNSDKAVVQYKKASVDRFCRHNYETAKTGQMVGRRAKPQSPLFTPFRKARSGGGAPFTSGAFGILG</sequence>
<dbReference type="FunFam" id="3.10.320.10:FF:000001">
    <property type="entry name" value="HLA class II histocompatibility antigen, DRB1-1 beta chain"/>
    <property type="match status" value="1"/>
</dbReference>
<keyword evidence="8" id="KW-0325">Glycoprotein</keyword>
<evidence type="ECO:0000313" key="12">
    <source>
        <dbReference type="Proteomes" id="UP001474421"/>
    </source>
</evidence>
<comment type="subcellular location">
    <subcellularLocation>
        <location evidence="1">Membrane</location>
        <topology evidence="1">Single-pass type I membrane protein</topology>
    </subcellularLocation>
</comment>
<protein>
    <submittedName>
        <fullName evidence="11">H-2 class II histocompatibility antigen I-E beta chain-like</fullName>
    </submittedName>
</protein>
<dbReference type="PANTHER" id="PTHR19944">
    <property type="entry name" value="MHC CLASS II-RELATED"/>
    <property type="match status" value="1"/>
</dbReference>
<feature type="domain" description="MHC class II beta chain N-terminal" evidence="10">
    <location>
        <begin position="28"/>
        <end position="102"/>
    </location>
</feature>
<keyword evidence="3" id="KW-0391">Immunity</keyword>
<evidence type="ECO:0000256" key="3">
    <source>
        <dbReference type="ARBA" id="ARBA00022859"/>
    </source>
</evidence>
<name>A0AAW1BUX2_CROAD</name>
<dbReference type="PANTHER" id="PTHR19944:SF99">
    <property type="entry name" value="HLA CLASS II HISTOCOMPATIBILITY ANTIGEN, DRB1 BETA CHAIN"/>
    <property type="match status" value="1"/>
</dbReference>
<keyword evidence="9" id="KW-0491">MHC II</keyword>
<dbReference type="GO" id="GO:0002504">
    <property type="term" value="P:antigen processing and presentation of peptide or polysaccharide antigen via MHC class II"/>
    <property type="evidence" value="ECO:0007669"/>
    <property type="project" value="UniProtKB-KW"/>
</dbReference>
<dbReference type="InterPro" id="IPR050160">
    <property type="entry name" value="MHC/Immunoglobulin"/>
</dbReference>
<evidence type="ECO:0000259" key="10">
    <source>
        <dbReference type="SMART" id="SM00921"/>
    </source>
</evidence>
<dbReference type="InterPro" id="IPR014745">
    <property type="entry name" value="MHC_II_a/b_N"/>
</dbReference>
<evidence type="ECO:0000256" key="5">
    <source>
        <dbReference type="ARBA" id="ARBA00023130"/>
    </source>
</evidence>
<keyword evidence="7" id="KW-1015">Disulfide bond</keyword>
<dbReference type="InterPro" id="IPR011162">
    <property type="entry name" value="MHC_I/II-like_Ag-recog"/>
</dbReference>
<dbReference type="EMBL" id="JAOTOJ010000002">
    <property type="protein sequence ID" value="KAK9405177.1"/>
    <property type="molecule type" value="Genomic_DNA"/>
</dbReference>
<evidence type="ECO:0000256" key="8">
    <source>
        <dbReference type="ARBA" id="ARBA00023180"/>
    </source>
</evidence>
<keyword evidence="5" id="KW-1064">Adaptive immunity</keyword>
<evidence type="ECO:0000256" key="6">
    <source>
        <dbReference type="ARBA" id="ARBA00023136"/>
    </source>
</evidence>
<organism evidence="11 12">
    <name type="scientific">Crotalus adamanteus</name>
    <name type="common">Eastern diamondback rattlesnake</name>
    <dbReference type="NCBI Taxonomy" id="8729"/>
    <lineage>
        <taxon>Eukaryota</taxon>
        <taxon>Metazoa</taxon>
        <taxon>Chordata</taxon>
        <taxon>Craniata</taxon>
        <taxon>Vertebrata</taxon>
        <taxon>Euteleostomi</taxon>
        <taxon>Lepidosauria</taxon>
        <taxon>Squamata</taxon>
        <taxon>Bifurcata</taxon>
        <taxon>Unidentata</taxon>
        <taxon>Episquamata</taxon>
        <taxon>Toxicofera</taxon>
        <taxon>Serpentes</taxon>
        <taxon>Colubroidea</taxon>
        <taxon>Viperidae</taxon>
        <taxon>Crotalinae</taxon>
        <taxon>Crotalus</taxon>
    </lineage>
</organism>
<dbReference type="Pfam" id="PF00969">
    <property type="entry name" value="MHC_II_beta"/>
    <property type="match status" value="1"/>
</dbReference>
<dbReference type="Gene3D" id="3.10.320.10">
    <property type="entry name" value="Class II Histocompatibility Antigen, M Beta Chain, Chain B, domain 1"/>
    <property type="match status" value="1"/>
</dbReference>